<keyword evidence="2" id="KW-0560">Oxidoreductase</keyword>
<reference evidence="6" key="1">
    <citation type="journal article" date="2021" name="Nat. Commun.">
        <title>Genetic determinants of endophytism in the Arabidopsis root mycobiome.</title>
        <authorList>
            <person name="Mesny F."/>
            <person name="Miyauchi S."/>
            <person name="Thiergart T."/>
            <person name="Pickel B."/>
            <person name="Atanasova L."/>
            <person name="Karlsson M."/>
            <person name="Huettel B."/>
            <person name="Barry K.W."/>
            <person name="Haridas S."/>
            <person name="Chen C."/>
            <person name="Bauer D."/>
            <person name="Andreopoulos W."/>
            <person name="Pangilinan J."/>
            <person name="LaButti K."/>
            <person name="Riley R."/>
            <person name="Lipzen A."/>
            <person name="Clum A."/>
            <person name="Drula E."/>
            <person name="Henrissat B."/>
            <person name="Kohler A."/>
            <person name="Grigoriev I.V."/>
            <person name="Martin F.M."/>
            <person name="Hacquard S."/>
        </authorList>
    </citation>
    <scope>NUCLEOTIDE SEQUENCE</scope>
    <source>
        <strain evidence="6">MPI-CAGE-AT-0147</strain>
    </source>
</reference>
<dbReference type="OrthoDB" id="310895at2759"/>
<dbReference type="InterPro" id="IPR015590">
    <property type="entry name" value="Aldehyde_DH_dom"/>
</dbReference>
<organism evidence="6 7">
    <name type="scientific">Dactylonectria macrodidyma</name>
    <dbReference type="NCBI Taxonomy" id="307937"/>
    <lineage>
        <taxon>Eukaryota</taxon>
        <taxon>Fungi</taxon>
        <taxon>Dikarya</taxon>
        <taxon>Ascomycota</taxon>
        <taxon>Pezizomycotina</taxon>
        <taxon>Sordariomycetes</taxon>
        <taxon>Hypocreomycetidae</taxon>
        <taxon>Hypocreales</taxon>
        <taxon>Nectriaceae</taxon>
        <taxon>Dactylonectria</taxon>
    </lineage>
</organism>
<evidence type="ECO:0000256" key="3">
    <source>
        <dbReference type="ARBA" id="ARBA00024226"/>
    </source>
</evidence>
<dbReference type="InterPro" id="IPR016163">
    <property type="entry name" value="Ald_DH_C"/>
</dbReference>
<dbReference type="PANTHER" id="PTHR11699">
    <property type="entry name" value="ALDEHYDE DEHYDROGENASE-RELATED"/>
    <property type="match status" value="1"/>
</dbReference>
<evidence type="ECO:0000256" key="1">
    <source>
        <dbReference type="ARBA" id="ARBA00009986"/>
    </source>
</evidence>
<feature type="domain" description="Aldehyde dehydrogenase" evidence="5">
    <location>
        <begin position="103"/>
        <end position="313"/>
    </location>
</feature>
<dbReference type="Gene3D" id="3.40.309.10">
    <property type="entry name" value="Aldehyde Dehydrogenase, Chain A, domain 2"/>
    <property type="match status" value="1"/>
</dbReference>
<dbReference type="EMBL" id="JAGMUV010000007">
    <property type="protein sequence ID" value="KAH7148373.1"/>
    <property type="molecule type" value="Genomic_DNA"/>
</dbReference>
<proteinExistence type="inferred from homology"/>
<keyword evidence="7" id="KW-1185">Reference proteome</keyword>
<dbReference type="AlphaFoldDB" id="A0A9P9EYD4"/>
<evidence type="ECO:0000313" key="7">
    <source>
        <dbReference type="Proteomes" id="UP000738349"/>
    </source>
</evidence>
<dbReference type="PROSITE" id="PS00070">
    <property type="entry name" value="ALDEHYDE_DEHYDR_CYS"/>
    <property type="match status" value="1"/>
</dbReference>
<comment type="caution">
    <text evidence="6">The sequence shown here is derived from an EMBL/GenBank/DDBJ whole genome shotgun (WGS) entry which is preliminary data.</text>
</comment>
<evidence type="ECO:0000256" key="4">
    <source>
        <dbReference type="ARBA" id="ARBA00049194"/>
    </source>
</evidence>
<dbReference type="Gene3D" id="3.40.605.10">
    <property type="entry name" value="Aldehyde Dehydrogenase, Chain A, domain 1"/>
    <property type="match status" value="1"/>
</dbReference>
<evidence type="ECO:0000259" key="5">
    <source>
        <dbReference type="Pfam" id="PF00171"/>
    </source>
</evidence>
<gene>
    <name evidence="6" type="ORF">EDB81DRAFT_932745</name>
</gene>
<evidence type="ECO:0000313" key="6">
    <source>
        <dbReference type="EMBL" id="KAH7148373.1"/>
    </source>
</evidence>
<dbReference type="EC" id="1.2.1.3" evidence="3"/>
<comment type="catalytic activity">
    <reaction evidence="4">
        <text>an aldehyde + NAD(+) + H2O = a carboxylate + NADH + 2 H(+)</text>
        <dbReference type="Rhea" id="RHEA:16185"/>
        <dbReference type="ChEBI" id="CHEBI:15377"/>
        <dbReference type="ChEBI" id="CHEBI:15378"/>
        <dbReference type="ChEBI" id="CHEBI:17478"/>
        <dbReference type="ChEBI" id="CHEBI:29067"/>
        <dbReference type="ChEBI" id="CHEBI:57540"/>
        <dbReference type="ChEBI" id="CHEBI:57945"/>
        <dbReference type="EC" id="1.2.1.3"/>
    </reaction>
</comment>
<dbReference type="Pfam" id="PF00171">
    <property type="entry name" value="Aldedh"/>
    <property type="match status" value="1"/>
</dbReference>
<name>A0A9P9EYD4_9HYPO</name>
<protein>
    <recommendedName>
        <fullName evidence="3">aldehyde dehydrogenase (NAD(+))</fullName>
        <ecNumber evidence="3">1.2.1.3</ecNumber>
    </recommendedName>
</protein>
<dbReference type="InterPro" id="IPR016162">
    <property type="entry name" value="Ald_DH_N"/>
</dbReference>
<comment type="similarity">
    <text evidence="1">Belongs to the aldehyde dehydrogenase family.</text>
</comment>
<dbReference type="InterPro" id="IPR016160">
    <property type="entry name" value="Ald_DH_CS_CYS"/>
</dbReference>
<sequence length="321" mass="36254">MEIGFKEIELLKLSDVRHTVRHTVQHTVRRTTIRIARILYGSAPPSHKVPEGMQGVQAPQSQVRRDTPILLQLHEIWSLMQLWTRRLETGSGLVAPKKNYLYVDIKSVVLKIIHRAFFHAGQICMAIKRPYVHSSIYDEFLSELVKNTRNLSMSDGDDPSAFISPIQNSLQFERTKGFLADISDNGYTVAFGDQQTSATEAVYYVSPVIVSNPPETSRIVAEEQFTPILPVLKWIDEVDVLRRTNNTNLGLGASVWTKDMDRAERMMNKLEAGMVWSNTHFEMHPLIGYGGQKESGLGAEMGVDGLKACCNVQNYCFKKPM</sequence>
<dbReference type="Proteomes" id="UP000738349">
    <property type="component" value="Unassembled WGS sequence"/>
</dbReference>
<dbReference type="SUPFAM" id="SSF53720">
    <property type="entry name" value="ALDH-like"/>
    <property type="match status" value="1"/>
</dbReference>
<accession>A0A9P9EYD4</accession>
<dbReference type="GO" id="GO:0004029">
    <property type="term" value="F:aldehyde dehydrogenase (NAD+) activity"/>
    <property type="evidence" value="ECO:0007669"/>
    <property type="project" value="UniProtKB-EC"/>
</dbReference>
<dbReference type="InterPro" id="IPR016161">
    <property type="entry name" value="Ald_DH/histidinol_DH"/>
</dbReference>
<evidence type="ECO:0000256" key="2">
    <source>
        <dbReference type="ARBA" id="ARBA00023002"/>
    </source>
</evidence>